<dbReference type="Pfam" id="PF22638">
    <property type="entry name" value="FlgK_D1"/>
    <property type="match status" value="1"/>
</dbReference>
<protein>
    <recommendedName>
        <fullName evidence="4 7">Flagellar hook-associated protein 1</fullName>
        <shortName evidence="7">HAP1</shortName>
    </recommendedName>
</protein>
<dbReference type="GO" id="GO:0044780">
    <property type="term" value="P:bacterial-type flagellum assembly"/>
    <property type="evidence" value="ECO:0007669"/>
    <property type="project" value="InterPro"/>
</dbReference>
<gene>
    <name evidence="7" type="primary">flgK</name>
    <name evidence="11" type="ORF">C7959_10234</name>
</gene>
<keyword evidence="11" id="KW-0282">Flagellum</keyword>
<dbReference type="EMBL" id="SOEG01000002">
    <property type="protein sequence ID" value="TDX58896.1"/>
    <property type="molecule type" value="Genomic_DNA"/>
</dbReference>
<dbReference type="InterPro" id="IPR010930">
    <property type="entry name" value="Flg_bb/hook_C_dom"/>
</dbReference>
<keyword evidence="12" id="KW-1185">Reference proteome</keyword>
<dbReference type="Pfam" id="PF06429">
    <property type="entry name" value="Flg_bbr_C"/>
    <property type="match status" value="1"/>
</dbReference>
<evidence type="ECO:0000256" key="7">
    <source>
        <dbReference type="RuleBase" id="RU362065"/>
    </source>
</evidence>
<dbReference type="PANTHER" id="PTHR30033:SF1">
    <property type="entry name" value="FLAGELLAR HOOK-ASSOCIATED PROTEIN 1"/>
    <property type="match status" value="1"/>
</dbReference>
<dbReference type="RefSeq" id="WP_134114441.1">
    <property type="nucleotide sequence ID" value="NZ_SOEG01000002.1"/>
</dbReference>
<keyword evidence="6 7" id="KW-0975">Bacterial flagellum</keyword>
<evidence type="ECO:0000256" key="3">
    <source>
        <dbReference type="ARBA" id="ARBA00009677"/>
    </source>
</evidence>
<evidence type="ECO:0000313" key="12">
    <source>
        <dbReference type="Proteomes" id="UP000295832"/>
    </source>
</evidence>
<dbReference type="InterPro" id="IPR001444">
    <property type="entry name" value="Flag_bb_rod_N"/>
</dbReference>
<proteinExistence type="inferred from homology"/>
<dbReference type="GO" id="GO:0005576">
    <property type="term" value="C:extracellular region"/>
    <property type="evidence" value="ECO:0007669"/>
    <property type="project" value="UniProtKB-SubCell"/>
</dbReference>
<evidence type="ECO:0000259" key="10">
    <source>
        <dbReference type="Pfam" id="PF22638"/>
    </source>
</evidence>
<dbReference type="PANTHER" id="PTHR30033">
    <property type="entry name" value="FLAGELLAR HOOK-ASSOCIATED PROTEIN 1"/>
    <property type="match status" value="1"/>
</dbReference>
<accession>A0A4R8HFI5</accession>
<dbReference type="SUPFAM" id="SSF64518">
    <property type="entry name" value="Phase 1 flagellin"/>
    <property type="match status" value="1"/>
</dbReference>
<dbReference type="InterPro" id="IPR002371">
    <property type="entry name" value="FlgK"/>
</dbReference>
<feature type="domain" description="Flagellar hook-associated protein FlgK helical" evidence="10">
    <location>
        <begin position="104"/>
        <end position="361"/>
    </location>
</feature>
<dbReference type="Proteomes" id="UP000295832">
    <property type="component" value="Unassembled WGS sequence"/>
</dbReference>
<comment type="caution">
    <text evidence="11">The sequence shown here is derived from an EMBL/GenBank/DDBJ whole genome shotgun (WGS) entry which is preliminary data.</text>
</comment>
<reference evidence="11 12" key="1">
    <citation type="submission" date="2019-03" db="EMBL/GenBank/DDBJ databases">
        <title>Subsurface microbial communities from deep shales in Ohio and West Virginia, USA.</title>
        <authorList>
            <person name="Wrighton K."/>
        </authorList>
    </citation>
    <scope>NUCLEOTIDE SEQUENCE [LARGE SCALE GENOMIC DNA]</scope>
    <source>
        <strain evidence="11 12">MSL 6dP</strain>
    </source>
</reference>
<feature type="domain" description="Flagellar basal body rod protein N-terminal" evidence="8">
    <location>
        <begin position="13"/>
        <end position="37"/>
    </location>
</feature>
<evidence type="ECO:0000259" key="8">
    <source>
        <dbReference type="Pfam" id="PF00460"/>
    </source>
</evidence>
<dbReference type="PRINTS" id="PR01005">
    <property type="entry name" value="FLGHOOKAP1"/>
</dbReference>
<sequence length="496" mass="53908">MSSTFSGIELSKRALAAQQKSLEVVGHNIANANNENYSRQVAIQSATDPYTVASTNGSPNAGQIGTGVEVSSIERIVDQYINQNLRNNQQSLSKWSTINDGLGYVESIFNELSSGGLTTNLDNFFDSFQGLNNTATEDSIRESVVGSAVTLTTQINQIRDSLETYRDQLGSEIETNVAQFNNITSKIASLNAQIAAVEDDSTNANDLMDKRDAKLDELSKLADIDYSFHNNQVNVRLNGATVVQDISQFELIPSDPLPETPNTTKVVSTDDDGNPIDSTNYKFKYYTFEVSGNEVDINSGKIGGLLQLRGDDQLKEGEFDGGIIDHMVNKLDKLTGELAQEVNALHQTGYDSNGDPGVDFFVFGANGDIEVNSDLIDDPNLIAASESGEEGDGAIALKISQLKDKKDAVNGVDSFSDFWQAQAGKLGLDIDRAAQMESNQQVLVNDLQTRKEEESGVSLDEEMTKMIQYQQGYNAAAKVVSTIDEMLDTLVNGLVR</sequence>
<evidence type="ECO:0000256" key="2">
    <source>
        <dbReference type="ARBA" id="ARBA00004613"/>
    </source>
</evidence>
<keyword evidence="11" id="KW-0966">Cell projection</keyword>
<evidence type="ECO:0000256" key="4">
    <source>
        <dbReference type="ARBA" id="ARBA00016244"/>
    </source>
</evidence>
<evidence type="ECO:0000256" key="5">
    <source>
        <dbReference type="ARBA" id="ARBA00022525"/>
    </source>
</evidence>
<organism evidence="11 12">
    <name type="scientific">Orenia marismortui</name>
    <dbReference type="NCBI Taxonomy" id="46469"/>
    <lineage>
        <taxon>Bacteria</taxon>
        <taxon>Bacillati</taxon>
        <taxon>Bacillota</taxon>
        <taxon>Clostridia</taxon>
        <taxon>Halanaerobiales</taxon>
        <taxon>Halobacteroidaceae</taxon>
        <taxon>Orenia</taxon>
    </lineage>
</organism>
<name>A0A4R8HFI5_9FIRM</name>
<comment type="similarity">
    <text evidence="3 7">Belongs to the flagella basal body rod proteins family.</text>
</comment>
<dbReference type="InterPro" id="IPR053927">
    <property type="entry name" value="FlgK_helical"/>
</dbReference>
<evidence type="ECO:0000259" key="9">
    <source>
        <dbReference type="Pfam" id="PF06429"/>
    </source>
</evidence>
<dbReference type="AlphaFoldDB" id="A0A4R8HFI5"/>
<dbReference type="STRING" id="926561.GCA_000379025_02029"/>
<evidence type="ECO:0000313" key="11">
    <source>
        <dbReference type="EMBL" id="TDX58896.1"/>
    </source>
</evidence>
<dbReference type="GO" id="GO:0005198">
    <property type="term" value="F:structural molecule activity"/>
    <property type="evidence" value="ECO:0007669"/>
    <property type="project" value="UniProtKB-UniRule"/>
</dbReference>
<keyword evidence="11" id="KW-0969">Cilium</keyword>
<dbReference type="NCBIfam" id="TIGR02492">
    <property type="entry name" value="flgK_ends"/>
    <property type="match status" value="1"/>
</dbReference>
<feature type="domain" description="Flagellar basal-body/hook protein C-terminal" evidence="9">
    <location>
        <begin position="453"/>
        <end position="492"/>
    </location>
</feature>
<dbReference type="Pfam" id="PF00460">
    <property type="entry name" value="Flg_bb_rod"/>
    <property type="match status" value="1"/>
</dbReference>
<dbReference type="GO" id="GO:0009424">
    <property type="term" value="C:bacterial-type flagellum hook"/>
    <property type="evidence" value="ECO:0007669"/>
    <property type="project" value="UniProtKB-UniRule"/>
</dbReference>
<keyword evidence="5 7" id="KW-0964">Secreted</keyword>
<evidence type="ECO:0000256" key="1">
    <source>
        <dbReference type="ARBA" id="ARBA00004365"/>
    </source>
</evidence>
<evidence type="ECO:0000256" key="6">
    <source>
        <dbReference type="ARBA" id="ARBA00023143"/>
    </source>
</evidence>
<comment type="subcellular location">
    <subcellularLocation>
        <location evidence="1 7">Bacterial flagellum</location>
    </subcellularLocation>
    <subcellularLocation>
        <location evidence="2 7">Secreted</location>
    </subcellularLocation>
</comment>